<organism evidence="4 5">
    <name type="scientific">Nocardia arthritidis</name>
    <dbReference type="NCBI Taxonomy" id="228602"/>
    <lineage>
        <taxon>Bacteria</taxon>
        <taxon>Bacillati</taxon>
        <taxon>Actinomycetota</taxon>
        <taxon>Actinomycetes</taxon>
        <taxon>Mycobacteriales</taxon>
        <taxon>Nocardiaceae</taxon>
        <taxon>Nocardia</taxon>
    </lineage>
</organism>
<feature type="transmembrane region" description="Helical" evidence="1">
    <location>
        <begin position="63"/>
        <end position="83"/>
    </location>
</feature>
<keyword evidence="1" id="KW-1133">Transmembrane helix</keyword>
<dbReference type="Proteomes" id="UP000503540">
    <property type="component" value="Chromosome"/>
</dbReference>
<dbReference type="EMBL" id="CP046172">
    <property type="protein sequence ID" value="QIS13421.1"/>
    <property type="molecule type" value="Genomic_DNA"/>
</dbReference>
<evidence type="ECO:0000259" key="2">
    <source>
        <dbReference type="Pfam" id="PF23493"/>
    </source>
</evidence>
<proteinExistence type="predicted"/>
<dbReference type="KEGG" id="nah:F5544_27840"/>
<accession>A0A6G9YJQ1</accession>
<dbReference type="RefSeq" id="WP_167475966.1">
    <property type="nucleotide sequence ID" value="NZ_CP046172.1"/>
</dbReference>
<name>A0A6G9YJQ1_9NOCA</name>
<evidence type="ECO:0000313" key="4">
    <source>
        <dbReference type="EMBL" id="QIS13421.1"/>
    </source>
</evidence>
<protein>
    <submittedName>
        <fullName evidence="4">Uncharacterized protein</fullName>
    </submittedName>
</protein>
<dbReference type="Pfam" id="PF23493">
    <property type="entry name" value="CysS_C"/>
    <property type="match status" value="1"/>
</dbReference>
<dbReference type="InterPro" id="IPR056411">
    <property type="entry name" value="CysS_C"/>
</dbReference>
<evidence type="ECO:0000259" key="3">
    <source>
        <dbReference type="Pfam" id="PF23494"/>
    </source>
</evidence>
<evidence type="ECO:0000256" key="1">
    <source>
        <dbReference type="SAM" id="Phobius"/>
    </source>
</evidence>
<dbReference type="AlphaFoldDB" id="A0A6G9YJQ1"/>
<keyword evidence="1" id="KW-0812">Transmembrane</keyword>
<dbReference type="Pfam" id="PF23494">
    <property type="entry name" value="bPH_10"/>
    <property type="match status" value="1"/>
</dbReference>
<dbReference type="InterPro" id="IPR057798">
    <property type="entry name" value="PH_YqeB"/>
</dbReference>
<reference evidence="4 5" key="1">
    <citation type="journal article" date="2019" name="ACS Chem. Biol.">
        <title>Identification and Mobilization of a Cryptic Antibiotic Biosynthesis Gene Locus from a Human-Pathogenic Nocardia Isolate.</title>
        <authorList>
            <person name="Herisse M."/>
            <person name="Ishida K."/>
            <person name="Porter J.L."/>
            <person name="Howden B."/>
            <person name="Hertweck C."/>
            <person name="Stinear T.P."/>
            <person name="Pidot S.J."/>
        </authorList>
    </citation>
    <scope>NUCLEOTIDE SEQUENCE [LARGE SCALE GENOMIC DNA]</scope>
    <source>
        <strain evidence="4 5">AUSMDU00012717</strain>
    </source>
</reference>
<keyword evidence="1" id="KW-0472">Membrane</keyword>
<evidence type="ECO:0000313" key="5">
    <source>
        <dbReference type="Proteomes" id="UP000503540"/>
    </source>
</evidence>
<feature type="domain" description="YqeB PH" evidence="3">
    <location>
        <begin position="8"/>
        <end position="157"/>
    </location>
</feature>
<sequence>MTTSTAPTTLRLPRVWAWVFTLAGLMLGAGVGAALPPIGHWLVDTIEIAPGWLRLALTVPSVWLMPIGAAVGLIGGLILAGIAHEESLVLTVSPDHVELSQNGRERFVPRDRVAAVFREDDDLVLVDRNRMRLARFGAGDLGRGDVETAFRLHGYPWVGENDPYATEFTRWMDGRPEIDDAVHCLLRARRRAIADKKPLEVEALDEKLAEHGVDVRDRKGVQQIRLIADRT</sequence>
<gene>
    <name evidence="4" type="ORF">F5544_27840</name>
</gene>
<keyword evidence="5" id="KW-1185">Reference proteome</keyword>
<feature type="transmembrane region" description="Helical" evidence="1">
    <location>
        <begin position="15"/>
        <end position="43"/>
    </location>
</feature>
<feature type="domain" description="Cysteinyl-tRNA ligase anticodon binding" evidence="2">
    <location>
        <begin position="175"/>
        <end position="225"/>
    </location>
</feature>